<dbReference type="Pfam" id="PF14659">
    <property type="entry name" value="Phage_int_SAM_3"/>
    <property type="match status" value="1"/>
</dbReference>
<evidence type="ECO:0000259" key="5">
    <source>
        <dbReference type="PROSITE" id="PS51898"/>
    </source>
</evidence>
<accession>A0A060ZNI0</accession>
<dbReference type="RefSeq" id="WP_044571212.1">
    <property type="nucleotide sequence ID" value="NZ_BAABDR010000003.1"/>
</dbReference>
<reference evidence="7" key="1">
    <citation type="submission" date="2014-05" db="EMBL/GenBank/DDBJ databases">
        <authorList>
            <person name="Horn Fabian"/>
        </authorList>
    </citation>
    <scope>NUCLEOTIDE SEQUENCE</scope>
</reference>
<evidence type="ECO:0000259" key="6">
    <source>
        <dbReference type="PROSITE" id="PS51900"/>
    </source>
</evidence>
<evidence type="ECO:0000256" key="2">
    <source>
        <dbReference type="ARBA" id="ARBA00023125"/>
    </source>
</evidence>
<evidence type="ECO:0000256" key="3">
    <source>
        <dbReference type="ARBA" id="ARBA00023172"/>
    </source>
</evidence>
<dbReference type="PANTHER" id="PTHR30349">
    <property type="entry name" value="PHAGE INTEGRASE-RELATED"/>
    <property type="match status" value="1"/>
</dbReference>
<dbReference type="EMBL" id="LK022848">
    <property type="protein sequence ID" value="CDR07426.1"/>
    <property type="molecule type" value="Genomic_DNA"/>
</dbReference>
<evidence type="ECO:0000256" key="1">
    <source>
        <dbReference type="ARBA" id="ARBA00022908"/>
    </source>
</evidence>
<dbReference type="InterPro" id="IPR044068">
    <property type="entry name" value="CB"/>
</dbReference>
<keyword evidence="1" id="KW-0229">DNA integration</keyword>
<dbReference type="GO" id="GO:0015074">
    <property type="term" value="P:DNA integration"/>
    <property type="evidence" value="ECO:0007669"/>
    <property type="project" value="UniProtKB-KW"/>
</dbReference>
<dbReference type="Gene3D" id="1.10.443.10">
    <property type="entry name" value="Intergrase catalytic core"/>
    <property type="match status" value="1"/>
</dbReference>
<dbReference type="Proteomes" id="UP000756710">
    <property type="component" value="Unassembled WGS sequence"/>
</dbReference>
<dbReference type="InterPro" id="IPR010998">
    <property type="entry name" value="Integrase_recombinase_N"/>
</dbReference>
<gene>
    <name evidence="8" type="ORF">J2Z30_003384</name>
    <name evidence="7" type="ORF">SIRAN4162</name>
</gene>
<dbReference type="Pfam" id="PF00589">
    <property type="entry name" value="Phage_integrase"/>
    <property type="match status" value="1"/>
</dbReference>
<dbReference type="GO" id="GO:0006310">
    <property type="term" value="P:DNA recombination"/>
    <property type="evidence" value="ECO:0007669"/>
    <property type="project" value="UniProtKB-KW"/>
</dbReference>
<dbReference type="InterPro" id="IPR013762">
    <property type="entry name" value="Integrase-like_cat_sf"/>
</dbReference>
<dbReference type="InterPro" id="IPR011010">
    <property type="entry name" value="DNA_brk_join_enz"/>
</dbReference>
<dbReference type="Gene3D" id="1.10.150.130">
    <property type="match status" value="1"/>
</dbReference>
<feature type="domain" description="Tyr recombinase" evidence="5">
    <location>
        <begin position="174"/>
        <end position="370"/>
    </location>
</feature>
<keyword evidence="3" id="KW-0233">DNA recombination</keyword>
<organism evidence="7">
    <name type="scientific">Streptomyces iranensis</name>
    <dbReference type="NCBI Taxonomy" id="576784"/>
    <lineage>
        <taxon>Bacteria</taxon>
        <taxon>Bacillati</taxon>
        <taxon>Actinomycetota</taxon>
        <taxon>Actinomycetes</taxon>
        <taxon>Kitasatosporales</taxon>
        <taxon>Streptomycetaceae</taxon>
        <taxon>Streptomyces</taxon>
        <taxon>Streptomyces violaceusniger group</taxon>
    </lineage>
</organism>
<dbReference type="HOGENOM" id="CLU_027562_17_1_11"/>
<evidence type="ECO:0000313" key="8">
    <source>
        <dbReference type="EMBL" id="MBP2062368.1"/>
    </source>
</evidence>
<keyword evidence="9" id="KW-1185">Reference proteome</keyword>
<evidence type="ECO:0000313" key="9">
    <source>
        <dbReference type="Proteomes" id="UP000756710"/>
    </source>
</evidence>
<dbReference type="InterPro" id="IPR002104">
    <property type="entry name" value="Integrase_catalytic"/>
</dbReference>
<dbReference type="CDD" id="cd01189">
    <property type="entry name" value="INT_ICEBs1_C_like"/>
    <property type="match status" value="1"/>
</dbReference>
<name>A0A060ZNI0_9ACTN</name>
<dbReference type="PANTHER" id="PTHR30349:SF91">
    <property type="entry name" value="INTA PROTEIN"/>
    <property type="match status" value="1"/>
</dbReference>
<dbReference type="PROSITE" id="PS51898">
    <property type="entry name" value="TYR_RECOMBINASE"/>
    <property type="match status" value="1"/>
</dbReference>
<evidence type="ECO:0000313" key="7">
    <source>
        <dbReference type="EMBL" id="CDR07426.1"/>
    </source>
</evidence>
<reference evidence="8 9" key="2">
    <citation type="submission" date="2021-03" db="EMBL/GenBank/DDBJ databases">
        <title>Genomic Encyclopedia of Type Strains, Phase IV (KMG-IV): sequencing the most valuable type-strain genomes for metagenomic binning, comparative biology and taxonomic classification.</title>
        <authorList>
            <person name="Goeker M."/>
        </authorList>
    </citation>
    <scope>NUCLEOTIDE SEQUENCE [LARGE SCALE GENOMIC DNA]</scope>
    <source>
        <strain evidence="8 9">DSM 41954</strain>
    </source>
</reference>
<proteinExistence type="predicted"/>
<protein>
    <submittedName>
        <fullName evidence="7 8">Integrase</fullName>
    </submittedName>
</protein>
<keyword evidence="2 4" id="KW-0238">DNA-binding</keyword>
<dbReference type="InterPro" id="IPR050090">
    <property type="entry name" value="Tyrosine_recombinase_XerCD"/>
</dbReference>
<evidence type="ECO:0000256" key="4">
    <source>
        <dbReference type="PROSITE-ProRule" id="PRU01248"/>
    </source>
</evidence>
<dbReference type="PROSITE" id="PS51900">
    <property type="entry name" value="CB"/>
    <property type="match status" value="1"/>
</dbReference>
<dbReference type="EMBL" id="JAGGLR010000008">
    <property type="protein sequence ID" value="MBP2062368.1"/>
    <property type="molecule type" value="Genomic_DNA"/>
</dbReference>
<dbReference type="InterPro" id="IPR004107">
    <property type="entry name" value="Integrase_SAM-like_N"/>
</dbReference>
<sequence>MASRKRNPNGAGSIWQRKDGRYEARVYVPQPEGTRKRKTVYGATWEECDEKRQELVRRERQGIPTPSRSAKLSEWLPYWLEEYIKPPQRKRTTYDKYEMHVRLYLVPQLGTRRLESLSTANVRRMIAAVTAQASAATAKESHRVLRSALTAACREELISRNVAQLVPAPRVESRELRPWTLDETRTFLEAARSDPLYAAFVLAVALGLRRGEILGLHWRDVDLDRRTLTVRSQLQRGGKELYEDTTKNRRARTIPIPLMCVAPLRWQRFRQAAQRAAAGADWKASDYVFTTRRGSPIEPRNLYRSFGRIAEAAGLSRMRLHDTRHLCASLLFAAGIAPRVVMEILGHSQIAVTMNVYTHVNDDSRREAMGHMDRLLRPRR</sequence>
<dbReference type="AlphaFoldDB" id="A0A060ZNI0"/>
<dbReference type="SUPFAM" id="SSF56349">
    <property type="entry name" value="DNA breaking-rejoining enzymes"/>
    <property type="match status" value="1"/>
</dbReference>
<feature type="domain" description="Core-binding (CB)" evidence="6">
    <location>
        <begin position="70"/>
        <end position="153"/>
    </location>
</feature>
<dbReference type="GO" id="GO:0003677">
    <property type="term" value="F:DNA binding"/>
    <property type="evidence" value="ECO:0007669"/>
    <property type="project" value="UniProtKB-UniRule"/>
</dbReference>